<dbReference type="Gene3D" id="3.40.30.10">
    <property type="entry name" value="Glutaredoxin"/>
    <property type="match status" value="1"/>
</dbReference>
<dbReference type="InterPro" id="IPR008928">
    <property type="entry name" value="6-hairpin_glycosidase_sf"/>
</dbReference>
<dbReference type="GO" id="GO:0005975">
    <property type="term" value="P:carbohydrate metabolic process"/>
    <property type="evidence" value="ECO:0007669"/>
    <property type="project" value="InterPro"/>
</dbReference>
<accession>A0A256A4B7</accession>
<dbReference type="Proteomes" id="UP000216035">
    <property type="component" value="Unassembled WGS sequence"/>
</dbReference>
<name>A0A256A4B7_9FLAO</name>
<dbReference type="PIRSF" id="PIRSF006402">
    <property type="entry name" value="UCP006402_thioredoxin"/>
    <property type="match status" value="1"/>
</dbReference>
<dbReference type="InterPro" id="IPR024705">
    <property type="entry name" value="Ssp411"/>
</dbReference>
<dbReference type="EMBL" id="NOXX01000137">
    <property type="protein sequence ID" value="OYQ47945.1"/>
    <property type="molecule type" value="Genomic_DNA"/>
</dbReference>
<dbReference type="InterPro" id="IPR012341">
    <property type="entry name" value="6hp_glycosidase-like_sf"/>
</dbReference>
<protein>
    <recommendedName>
        <fullName evidence="1">Spermatogenesis-associated protein 20-like TRX domain-containing protein</fullName>
    </recommendedName>
</protein>
<dbReference type="Gene3D" id="1.50.10.10">
    <property type="match status" value="1"/>
</dbReference>
<dbReference type="SUPFAM" id="SSF52833">
    <property type="entry name" value="Thioredoxin-like"/>
    <property type="match status" value="1"/>
</dbReference>
<proteinExistence type="predicted"/>
<dbReference type="InterPro" id="IPR036249">
    <property type="entry name" value="Thioredoxin-like_sf"/>
</dbReference>
<keyword evidence="3" id="KW-1185">Reference proteome</keyword>
<dbReference type="RefSeq" id="WP_094485224.1">
    <property type="nucleotide sequence ID" value="NZ_NOXX01000137.1"/>
</dbReference>
<dbReference type="PANTHER" id="PTHR42899">
    <property type="entry name" value="SPERMATOGENESIS-ASSOCIATED PROTEIN 20"/>
    <property type="match status" value="1"/>
</dbReference>
<evidence type="ECO:0000313" key="3">
    <source>
        <dbReference type="Proteomes" id="UP000216035"/>
    </source>
</evidence>
<dbReference type="OrthoDB" id="9762614at2"/>
<dbReference type="PANTHER" id="PTHR42899:SF1">
    <property type="entry name" value="SPERMATOGENESIS-ASSOCIATED PROTEIN 20"/>
    <property type="match status" value="1"/>
</dbReference>
<reference evidence="2 3" key="1">
    <citation type="submission" date="2017-07" db="EMBL/GenBank/DDBJ databases">
        <title>Flavobacterium cyanobacteriorum sp. nov., isolated from cyanobacterial aggregates in a eutrophic lake.</title>
        <authorList>
            <person name="Cai H."/>
        </authorList>
    </citation>
    <scope>NUCLEOTIDE SEQUENCE [LARGE SCALE GENOMIC DNA]</scope>
    <source>
        <strain evidence="2 3">TH167</strain>
    </source>
</reference>
<organism evidence="2 3">
    <name type="scientific">Flavobacterium aurantiibacter</name>
    <dbReference type="NCBI Taxonomy" id="2023067"/>
    <lineage>
        <taxon>Bacteria</taxon>
        <taxon>Pseudomonadati</taxon>
        <taxon>Bacteroidota</taxon>
        <taxon>Flavobacteriia</taxon>
        <taxon>Flavobacteriales</taxon>
        <taxon>Flavobacteriaceae</taxon>
        <taxon>Flavobacterium</taxon>
    </lineage>
</organism>
<evidence type="ECO:0000313" key="2">
    <source>
        <dbReference type="EMBL" id="OYQ47945.1"/>
    </source>
</evidence>
<evidence type="ECO:0000259" key="1">
    <source>
        <dbReference type="Pfam" id="PF03190"/>
    </source>
</evidence>
<dbReference type="Pfam" id="PF03190">
    <property type="entry name" value="Thioredox_DsbH"/>
    <property type="match status" value="1"/>
</dbReference>
<dbReference type="SUPFAM" id="SSF48208">
    <property type="entry name" value="Six-hairpin glycosidases"/>
    <property type="match status" value="1"/>
</dbReference>
<gene>
    <name evidence="2" type="ORF">CHX27_02680</name>
</gene>
<comment type="caution">
    <text evidence="2">The sequence shown here is derived from an EMBL/GenBank/DDBJ whole genome shotgun (WGS) entry which is preliminary data.</text>
</comment>
<feature type="domain" description="Spermatogenesis-associated protein 20-like TRX" evidence="1">
    <location>
        <begin position="2"/>
        <end position="156"/>
    </location>
</feature>
<sequence>MNELAQQKSVYLKQHANNPIYWKAYSQKILDQATAADKLIVFSIGYAACHWCHVMEHESFENQDVAALMNQHFISVKIDREEHPDIDAAYMKAVQLMTQRGGWPLNVVTLPDGRPIWGGTYFRTEEWTQSLEQLAKLYQNQPAVIFEYAEKLEHALLSIQNPLEIKPLFEFPSQPENQKEFFAQLLEKWSSNFDHEWGGMDRAPKFPMPSNYKLLLEVGNQFNLNTYSNFALYTLKRMALGGIYDAVAGGFSRYSVDHRWHVPHFEKMLYDNAQLLSLCAETAKQFNDSFLKRIAKQTTLFLEENLKSESGLYFAALDADSLNASGTAAEGAFYTWTKDELQAVLGESYDFFSKVFHVDELGYWEDEQYVLFRTDDDLSLAHKLNFHESAFAEKLENSLGLLKTARKKRSDPVTDTKKISSWNAQLLSAYCKAATAFGDEEYLQRATDLAFALEKNSLTGNRVFRVDTQEINGCLEDYAFAIEAFLDYYQLTANENFLRKAIDLCQTVLREFDHKNGIFFKYQASATRESLVHIETEDNVINASNSVHCRNLFRLGIICSNNDFLERANKMLEAITVRIDYPGAYANWLSILLANYNQQRAVIVSNPNFAAKLEILENIAADVQIIYASTHFELPQTTGKYSDEVKLYSCSVAGCDLPVTSINELPKDWFFAANQR</sequence>
<dbReference type="InterPro" id="IPR004879">
    <property type="entry name" value="Ssp411-like_TRX"/>
</dbReference>
<dbReference type="AlphaFoldDB" id="A0A256A4B7"/>